<dbReference type="RefSeq" id="WP_215584212.1">
    <property type="nucleotide sequence ID" value="NZ_CP073754.1"/>
</dbReference>
<dbReference type="GO" id="GO:0006313">
    <property type="term" value="P:DNA transposition"/>
    <property type="evidence" value="ECO:0007669"/>
    <property type="project" value="InterPro"/>
</dbReference>
<evidence type="ECO:0000313" key="3">
    <source>
        <dbReference type="EMBL" id="QWF72258.1"/>
    </source>
</evidence>
<dbReference type="Pfam" id="PF01527">
    <property type="entry name" value="HTH_Tnp_1"/>
    <property type="match status" value="1"/>
</dbReference>
<evidence type="ECO:0000313" key="2">
    <source>
        <dbReference type="EMBL" id="QWF72083.1"/>
    </source>
</evidence>
<dbReference type="EMBL" id="CP073754">
    <property type="protein sequence ID" value="QWF72258.1"/>
    <property type="molecule type" value="Genomic_DNA"/>
</dbReference>
<dbReference type="AlphaFoldDB" id="A0A975MQC0"/>
<gene>
    <name evidence="2" type="ORF">KEF85_06445</name>
    <name evidence="3" type="ORF">KEF85_07380</name>
</gene>
<reference evidence="2" key="1">
    <citation type="submission" date="2021-04" db="EMBL/GenBank/DDBJ databases">
        <title>Draft genome sequence data of methanotrophic Methylovulum sp. strain S1L and Methylomonas sp. strain S2AM isolated from boreal lake water columns.</title>
        <authorList>
            <person name="Rissanen A.J."/>
            <person name="Mangayil R."/>
            <person name="Svenning M.M."/>
            <person name="Khanongnuch R."/>
        </authorList>
    </citation>
    <scope>NUCLEOTIDE SEQUENCE</scope>
    <source>
        <strain evidence="2">S2AM</strain>
    </source>
</reference>
<sequence>MKTYTRYSEDFKEQALRKVYNRGNDQSIQDIAKDLNVCWQTLKTWMKKAKLHNSRDLPSKSKRPDDWRPEERLSALQKSYGLNGEDLNAWCREQGLFVHQLEQWKAEFCRQGGVSEKGEVHTLKAEIHTLERELLRKDKALAEAAALLVLQKKFRALLGGEVE</sequence>
<evidence type="ECO:0000256" key="1">
    <source>
        <dbReference type="ARBA" id="ARBA00009964"/>
    </source>
</evidence>
<comment type="similarity">
    <text evidence="1">Belongs to the transposase 8 family.</text>
</comment>
<proteinExistence type="inferred from homology"/>
<dbReference type="GO" id="GO:0004803">
    <property type="term" value="F:transposase activity"/>
    <property type="evidence" value="ECO:0007669"/>
    <property type="project" value="InterPro"/>
</dbReference>
<protein>
    <submittedName>
        <fullName evidence="2">Transposase</fullName>
    </submittedName>
</protein>
<keyword evidence="4" id="KW-1185">Reference proteome</keyword>
<dbReference type="SUPFAM" id="SSF46689">
    <property type="entry name" value="Homeodomain-like"/>
    <property type="match status" value="1"/>
</dbReference>
<accession>A0A975MQC0</accession>
<organism evidence="2 4">
    <name type="scientific">Methylomonas paludis</name>
    <dbReference type="NCBI Taxonomy" id="1173101"/>
    <lineage>
        <taxon>Bacteria</taxon>
        <taxon>Pseudomonadati</taxon>
        <taxon>Pseudomonadota</taxon>
        <taxon>Gammaproteobacteria</taxon>
        <taxon>Methylococcales</taxon>
        <taxon>Methylococcaceae</taxon>
        <taxon>Methylomonas</taxon>
    </lineage>
</organism>
<evidence type="ECO:0000313" key="4">
    <source>
        <dbReference type="Proteomes" id="UP000676649"/>
    </source>
</evidence>
<dbReference type="InterPro" id="IPR002514">
    <property type="entry name" value="Transposase_8"/>
</dbReference>
<name>A0A975MQC0_9GAMM</name>
<dbReference type="KEGG" id="mpad:KEF85_06445"/>
<dbReference type="KEGG" id="mpad:KEF85_07380"/>
<dbReference type="InterPro" id="IPR009057">
    <property type="entry name" value="Homeodomain-like_sf"/>
</dbReference>
<dbReference type="EMBL" id="CP073754">
    <property type="protein sequence ID" value="QWF72083.1"/>
    <property type="molecule type" value="Genomic_DNA"/>
</dbReference>
<dbReference type="Proteomes" id="UP000676649">
    <property type="component" value="Chromosome"/>
</dbReference>
<dbReference type="Gene3D" id="1.10.10.60">
    <property type="entry name" value="Homeodomain-like"/>
    <property type="match status" value="1"/>
</dbReference>
<dbReference type="GO" id="GO:0003677">
    <property type="term" value="F:DNA binding"/>
    <property type="evidence" value="ECO:0007669"/>
    <property type="project" value="InterPro"/>
</dbReference>